<reference evidence="3" key="1">
    <citation type="submission" date="2024-06" db="EMBL/GenBank/DDBJ databases">
        <title>Multi-omics analyses provide insights into the biosynthesis of the anticancer antibiotic pleurotin in Hohenbuehelia grisea.</title>
        <authorList>
            <person name="Weaver J.A."/>
            <person name="Alberti F."/>
        </authorList>
    </citation>
    <scope>NUCLEOTIDE SEQUENCE [LARGE SCALE GENOMIC DNA]</scope>
    <source>
        <strain evidence="3">T-177</strain>
    </source>
</reference>
<sequence length="51" mass="5317">MHAAVAPSKSGCLQKSARGNSDVSYNVGATQAMSEHLTRSNQTPSKVENGI</sequence>
<organism evidence="2 3">
    <name type="scientific">Hohenbuehelia grisea</name>
    <dbReference type="NCBI Taxonomy" id="104357"/>
    <lineage>
        <taxon>Eukaryota</taxon>
        <taxon>Fungi</taxon>
        <taxon>Dikarya</taxon>
        <taxon>Basidiomycota</taxon>
        <taxon>Agaricomycotina</taxon>
        <taxon>Agaricomycetes</taxon>
        <taxon>Agaricomycetidae</taxon>
        <taxon>Agaricales</taxon>
        <taxon>Pleurotineae</taxon>
        <taxon>Pleurotaceae</taxon>
        <taxon>Hohenbuehelia</taxon>
    </lineage>
</organism>
<protein>
    <submittedName>
        <fullName evidence="2">Uncharacterized protein</fullName>
    </submittedName>
</protein>
<feature type="region of interest" description="Disordered" evidence="1">
    <location>
        <begin position="1"/>
        <end position="51"/>
    </location>
</feature>
<name>A0ABR3JXU5_9AGAR</name>
<evidence type="ECO:0000313" key="2">
    <source>
        <dbReference type="EMBL" id="KAL0960351.1"/>
    </source>
</evidence>
<accession>A0ABR3JXU5</accession>
<dbReference type="EMBL" id="JASNQZ010000002">
    <property type="protein sequence ID" value="KAL0960351.1"/>
    <property type="molecule type" value="Genomic_DNA"/>
</dbReference>
<comment type="caution">
    <text evidence="2">The sequence shown here is derived from an EMBL/GenBank/DDBJ whole genome shotgun (WGS) entry which is preliminary data.</text>
</comment>
<dbReference type="Proteomes" id="UP001556367">
    <property type="component" value="Unassembled WGS sequence"/>
</dbReference>
<evidence type="ECO:0000256" key="1">
    <source>
        <dbReference type="SAM" id="MobiDB-lite"/>
    </source>
</evidence>
<keyword evidence="3" id="KW-1185">Reference proteome</keyword>
<proteinExistence type="predicted"/>
<feature type="compositionally biased region" description="Polar residues" evidence="1">
    <location>
        <begin position="11"/>
        <end position="51"/>
    </location>
</feature>
<evidence type="ECO:0000313" key="3">
    <source>
        <dbReference type="Proteomes" id="UP001556367"/>
    </source>
</evidence>
<gene>
    <name evidence="2" type="ORF">HGRIS_011975</name>
</gene>